<evidence type="ECO:0000259" key="1">
    <source>
        <dbReference type="Pfam" id="PF12804"/>
    </source>
</evidence>
<dbReference type="InterPro" id="IPR025877">
    <property type="entry name" value="MobA-like_NTP_Trfase"/>
</dbReference>
<evidence type="ECO:0000313" key="3">
    <source>
        <dbReference type="Proteomes" id="UP001302349"/>
    </source>
</evidence>
<dbReference type="RefSeq" id="WP_317488208.1">
    <property type="nucleotide sequence ID" value="NZ_CP136051.1"/>
</dbReference>
<name>A0ABZ0IK99_9BACT</name>
<feature type="domain" description="MobA-like NTP transferase" evidence="1">
    <location>
        <begin position="17"/>
        <end position="178"/>
    </location>
</feature>
<sequence>MSSSMPQVPKKAKLSIVLLAAGSSSRLGQAKQLLPFKDTTLVRHRVATITRALGNEHNFFVVTGAKREEVRTELAGLSYTEVYNDQFSEGMSTSIKAGLACLPTDAEAVMFLLVDQPFVSEKHLSEMVGKWLNDKSKVLGAAYSGIIGVPAIFPRSYFEQLLLLKGDQGARKILKNLSDAEVLSYPLPEASIDLDTLEDLKAIGL</sequence>
<dbReference type="InterPro" id="IPR029044">
    <property type="entry name" value="Nucleotide-diphossugar_trans"/>
</dbReference>
<gene>
    <name evidence="2" type="ORF">RT717_20445</name>
</gene>
<dbReference type="PANTHER" id="PTHR43777:SF1">
    <property type="entry name" value="MOLYBDENUM COFACTOR CYTIDYLYLTRANSFERASE"/>
    <property type="match status" value="1"/>
</dbReference>
<dbReference type="Pfam" id="PF12804">
    <property type="entry name" value="NTP_transf_3"/>
    <property type="match status" value="1"/>
</dbReference>
<reference evidence="2 3" key="1">
    <citation type="journal article" date="2023" name="Microbiol. Resour. Announc.">
        <title>Complete Genome Sequence of Imperialibacter roseus strain P4T.</title>
        <authorList>
            <person name="Tizabi D.R."/>
            <person name="Bachvaroff T."/>
            <person name="Hill R.T."/>
        </authorList>
    </citation>
    <scope>NUCLEOTIDE SEQUENCE [LARGE SCALE GENOMIC DNA]</scope>
    <source>
        <strain evidence="2 3">P4T</strain>
    </source>
</reference>
<dbReference type="SUPFAM" id="SSF53448">
    <property type="entry name" value="Nucleotide-diphospho-sugar transferases"/>
    <property type="match status" value="1"/>
</dbReference>
<keyword evidence="3" id="KW-1185">Reference proteome</keyword>
<accession>A0ABZ0IK99</accession>
<organism evidence="2 3">
    <name type="scientific">Imperialibacter roseus</name>
    <dbReference type="NCBI Taxonomy" id="1324217"/>
    <lineage>
        <taxon>Bacteria</taxon>
        <taxon>Pseudomonadati</taxon>
        <taxon>Bacteroidota</taxon>
        <taxon>Cytophagia</taxon>
        <taxon>Cytophagales</taxon>
        <taxon>Flammeovirgaceae</taxon>
        <taxon>Imperialibacter</taxon>
    </lineage>
</organism>
<dbReference type="EMBL" id="CP136051">
    <property type="protein sequence ID" value="WOK05448.1"/>
    <property type="molecule type" value="Genomic_DNA"/>
</dbReference>
<dbReference type="Gene3D" id="3.90.550.10">
    <property type="entry name" value="Spore Coat Polysaccharide Biosynthesis Protein SpsA, Chain A"/>
    <property type="match status" value="1"/>
</dbReference>
<dbReference type="Proteomes" id="UP001302349">
    <property type="component" value="Chromosome"/>
</dbReference>
<evidence type="ECO:0000313" key="2">
    <source>
        <dbReference type="EMBL" id="WOK05448.1"/>
    </source>
</evidence>
<dbReference type="CDD" id="cd04182">
    <property type="entry name" value="GT_2_like_f"/>
    <property type="match status" value="1"/>
</dbReference>
<proteinExistence type="predicted"/>
<dbReference type="PANTHER" id="PTHR43777">
    <property type="entry name" value="MOLYBDENUM COFACTOR CYTIDYLYLTRANSFERASE"/>
    <property type="match status" value="1"/>
</dbReference>
<protein>
    <submittedName>
        <fullName evidence="2">Nucleotidyltransferase family protein</fullName>
    </submittedName>
</protein>